<dbReference type="PANTHER" id="PTHR36150">
    <property type="entry name" value="DNA GYRASE INHIBITOR YACG"/>
    <property type="match status" value="1"/>
</dbReference>
<dbReference type="Gene3D" id="3.30.50.10">
    <property type="entry name" value="Erythroid Transcription Factor GATA-1, subunit A"/>
    <property type="match status" value="1"/>
</dbReference>
<dbReference type="GO" id="GO:0006355">
    <property type="term" value="P:regulation of DNA-templated transcription"/>
    <property type="evidence" value="ECO:0007669"/>
    <property type="project" value="InterPro"/>
</dbReference>
<dbReference type="GO" id="GO:0008270">
    <property type="term" value="F:zinc ion binding"/>
    <property type="evidence" value="ECO:0007669"/>
    <property type="project" value="UniProtKB-UniRule"/>
</dbReference>
<comment type="similarity">
    <text evidence="3">Belongs to the DNA gyrase inhibitor YacG family.</text>
</comment>
<dbReference type="PANTHER" id="PTHR36150:SF1">
    <property type="entry name" value="DNA GYRASE INHIBITOR YACG"/>
    <property type="match status" value="1"/>
</dbReference>
<dbReference type="Proteomes" id="UP000033774">
    <property type="component" value="Unassembled WGS sequence"/>
</dbReference>
<protein>
    <recommendedName>
        <fullName evidence="3">DNA gyrase inhibitor YacG</fullName>
    </recommendedName>
</protein>
<comment type="function">
    <text evidence="3">Inhibits all the catalytic activities of DNA gyrase by preventing its interaction with DNA. Acts by binding directly to the C-terminal domain of GyrB, which probably disrupts DNA binding by the gyrase.</text>
</comment>
<gene>
    <name evidence="3" type="primary">yacG</name>
    <name evidence="5" type="ORF">VZ95_08155</name>
</gene>
<accession>A0A0F3ITB3</accession>
<feature type="compositionally biased region" description="Polar residues" evidence="4">
    <location>
        <begin position="63"/>
        <end position="73"/>
    </location>
</feature>
<evidence type="ECO:0000256" key="4">
    <source>
        <dbReference type="SAM" id="MobiDB-lite"/>
    </source>
</evidence>
<evidence type="ECO:0000313" key="5">
    <source>
        <dbReference type="EMBL" id="KJV09951.1"/>
    </source>
</evidence>
<reference evidence="5 6" key="1">
    <citation type="submission" date="2015-03" db="EMBL/GenBank/DDBJ databases">
        <title>Draft genome sequence of Elstera litoralis.</title>
        <authorList>
            <person name="Rahalkar M.C."/>
            <person name="Dhakephalkar P.K."/>
            <person name="Pore S.D."/>
            <person name="Arora P."/>
            <person name="Kapse N.G."/>
            <person name="Pandit P.S."/>
        </authorList>
    </citation>
    <scope>NUCLEOTIDE SEQUENCE [LARGE SCALE GENOMIC DNA]</scope>
    <source>
        <strain evidence="5 6">Dia-1</strain>
    </source>
</reference>
<keyword evidence="6" id="KW-1185">Reference proteome</keyword>
<comment type="caution">
    <text evidence="5">The sequence shown here is derived from an EMBL/GenBank/DDBJ whole genome shotgun (WGS) entry which is preliminary data.</text>
</comment>
<feature type="binding site" evidence="3">
    <location>
        <position position="15"/>
    </location>
    <ligand>
        <name>Zn(2+)</name>
        <dbReference type="ChEBI" id="CHEBI:29105"/>
    </ligand>
</feature>
<dbReference type="InterPro" id="IPR005584">
    <property type="entry name" value="DNA_gyrase_inhibitor_YacG"/>
</dbReference>
<dbReference type="AlphaFoldDB" id="A0A0F3ITB3"/>
<feature type="binding site" evidence="3">
    <location>
        <position position="18"/>
    </location>
    <ligand>
        <name>Zn(2+)</name>
        <dbReference type="ChEBI" id="CHEBI:29105"/>
    </ligand>
</feature>
<name>A0A0F3ITB3_9PROT</name>
<comment type="subunit">
    <text evidence="3">Interacts with GyrB.</text>
</comment>
<organism evidence="5 6">
    <name type="scientific">Elstera litoralis</name>
    <dbReference type="NCBI Taxonomy" id="552518"/>
    <lineage>
        <taxon>Bacteria</taxon>
        <taxon>Pseudomonadati</taxon>
        <taxon>Pseudomonadota</taxon>
        <taxon>Alphaproteobacteria</taxon>
        <taxon>Rhodospirillales</taxon>
        <taxon>Rhodospirillaceae</taxon>
        <taxon>Elstera</taxon>
    </lineage>
</organism>
<feature type="binding site" evidence="3">
    <location>
        <position position="30"/>
    </location>
    <ligand>
        <name>Zn(2+)</name>
        <dbReference type="ChEBI" id="CHEBI:29105"/>
    </ligand>
</feature>
<dbReference type="EMBL" id="LAJY01000184">
    <property type="protein sequence ID" value="KJV09951.1"/>
    <property type="molecule type" value="Genomic_DNA"/>
</dbReference>
<feature type="binding site" evidence="3">
    <location>
        <position position="34"/>
    </location>
    <ligand>
        <name>Zn(2+)</name>
        <dbReference type="ChEBI" id="CHEBI:29105"/>
    </ligand>
</feature>
<sequence>MTSFEPVSVRVGGGCPICHKPSEPRVRPFCSERCQQLDLGRWLTESYRVSGPPLEEDEAAEAFSQTTPRPDDD</sequence>
<dbReference type="Pfam" id="PF03884">
    <property type="entry name" value="YacG"/>
    <property type="match status" value="1"/>
</dbReference>
<dbReference type="RefSeq" id="WP_045775409.1">
    <property type="nucleotide sequence ID" value="NZ_LAJY01000184.1"/>
</dbReference>
<dbReference type="OrthoDB" id="9809663at2"/>
<evidence type="ECO:0000256" key="1">
    <source>
        <dbReference type="ARBA" id="ARBA00022723"/>
    </source>
</evidence>
<evidence type="ECO:0000256" key="2">
    <source>
        <dbReference type="ARBA" id="ARBA00022833"/>
    </source>
</evidence>
<evidence type="ECO:0000313" key="6">
    <source>
        <dbReference type="Proteomes" id="UP000033774"/>
    </source>
</evidence>
<dbReference type="HAMAP" id="MF_00649">
    <property type="entry name" value="DNA_gyrase_inhibitor_YacG"/>
    <property type="match status" value="1"/>
</dbReference>
<evidence type="ECO:0000256" key="3">
    <source>
        <dbReference type="HAMAP-Rule" id="MF_00649"/>
    </source>
</evidence>
<keyword evidence="1 3" id="KW-0479">Metal-binding</keyword>
<dbReference type="SUPFAM" id="SSF57716">
    <property type="entry name" value="Glucocorticoid receptor-like (DNA-binding domain)"/>
    <property type="match status" value="1"/>
</dbReference>
<proteinExistence type="inferred from homology"/>
<dbReference type="InterPro" id="IPR013088">
    <property type="entry name" value="Znf_NHR/GATA"/>
</dbReference>
<feature type="region of interest" description="Disordered" evidence="4">
    <location>
        <begin position="50"/>
        <end position="73"/>
    </location>
</feature>
<dbReference type="GO" id="GO:0008657">
    <property type="term" value="F:DNA topoisomerase type II (double strand cut, ATP-hydrolyzing) inhibitor activity"/>
    <property type="evidence" value="ECO:0007669"/>
    <property type="project" value="UniProtKB-UniRule"/>
</dbReference>
<comment type="cofactor">
    <cofactor evidence="3">
        <name>Zn(2+)</name>
        <dbReference type="ChEBI" id="CHEBI:29105"/>
    </cofactor>
    <text evidence="3">Binds 1 zinc ion.</text>
</comment>
<keyword evidence="2 3" id="KW-0862">Zinc</keyword>